<proteinExistence type="predicted"/>
<dbReference type="EMBL" id="JAAXYO010000154">
    <property type="protein sequence ID" value="MBU2788663.1"/>
    <property type="molecule type" value="Genomic_DNA"/>
</dbReference>
<reference evidence="1" key="1">
    <citation type="journal article" date="2021" name="ISME J.">
        <title>Genomic evolution of the class Acidithiobacillia: deep-branching Proteobacteria living in extreme acidic conditions.</title>
        <authorList>
            <person name="Moya-Beltran A."/>
            <person name="Beard S."/>
            <person name="Rojas-Villalobos C."/>
            <person name="Issotta F."/>
            <person name="Gallardo Y."/>
            <person name="Ulloa R."/>
            <person name="Giaveno A."/>
            <person name="Degli Esposti M."/>
            <person name="Johnson D.B."/>
            <person name="Quatrini R."/>
        </authorList>
    </citation>
    <scope>NUCLEOTIDE SEQUENCE</scope>
    <source>
        <strain evidence="1">VAN18-1</strain>
    </source>
</reference>
<accession>A0AAE2YRJ0</accession>
<name>A0AAE2YRJ0_9PROT</name>
<gene>
    <name evidence="1" type="ORF">HFQ13_10715</name>
</gene>
<organism evidence="1 2">
    <name type="scientific">Igneacidithiobacillus copahuensis</name>
    <dbReference type="NCBI Taxonomy" id="2724909"/>
    <lineage>
        <taxon>Bacteria</taxon>
        <taxon>Pseudomonadati</taxon>
        <taxon>Pseudomonadota</taxon>
        <taxon>Acidithiobacillia</taxon>
        <taxon>Acidithiobacillales</taxon>
        <taxon>Acidithiobacillaceae</taxon>
        <taxon>Igneacidithiobacillus</taxon>
    </lineage>
</organism>
<dbReference type="Proteomes" id="UP001197378">
    <property type="component" value="Unassembled WGS sequence"/>
</dbReference>
<keyword evidence="2" id="KW-1185">Reference proteome</keyword>
<sequence>MIDQQIAAWVRHWLPGEYDKVAGFFPPMNDDVVVPPCVQAPWLEQGEPSTCDMAITGDAILLLPQFRNTATHGAWLASIINPYRYLWQPAELWMDVYISGQRIDLYQSWKNPARGICMSFPWPGPLWAQFLNAASRLPVRIGYAMPDWLAADRLAAGKWAAPGKGLAAGSGVAPGRDAPGNGLPQTPIRLLTINGVRVNE</sequence>
<dbReference type="RefSeq" id="WP_215885716.1">
    <property type="nucleotide sequence ID" value="NZ_JAAXYO010000154.1"/>
</dbReference>
<evidence type="ECO:0000313" key="1">
    <source>
        <dbReference type="EMBL" id="MBU2788663.1"/>
    </source>
</evidence>
<dbReference type="AlphaFoldDB" id="A0AAE2YRJ0"/>
<comment type="caution">
    <text evidence="1">The sequence shown here is derived from an EMBL/GenBank/DDBJ whole genome shotgun (WGS) entry which is preliminary data.</text>
</comment>
<protein>
    <submittedName>
        <fullName evidence="1">Uncharacterized protein</fullName>
    </submittedName>
</protein>
<evidence type="ECO:0000313" key="2">
    <source>
        <dbReference type="Proteomes" id="UP001197378"/>
    </source>
</evidence>